<dbReference type="PANTHER" id="PTHR10517:SF19">
    <property type="entry name" value="RETBINDIN"/>
    <property type="match status" value="1"/>
</dbReference>
<keyword evidence="5" id="KW-0812">Transmembrane</keyword>
<dbReference type="GO" id="GO:0038023">
    <property type="term" value="F:signaling receptor activity"/>
    <property type="evidence" value="ECO:0007669"/>
    <property type="project" value="TreeGrafter"/>
</dbReference>
<keyword evidence="5" id="KW-1133">Transmembrane helix</keyword>
<feature type="compositionally biased region" description="Basic residues" evidence="4">
    <location>
        <begin position="1"/>
        <end position="15"/>
    </location>
</feature>
<comment type="caution">
    <text evidence="7">The sequence shown here is derived from an EMBL/GenBank/DDBJ whole genome shotgun (WGS) entry which is preliminary data.</text>
</comment>
<evidence type="ECO:0000259" key="6">
    <source>
        <dbReference type="Pfam" id="PF03024"/>
    </source>
</evidence>
<evidence type="ECO:0000256" key="1">
    <source>
        <dbReference type="ARBA" id="ARBA00007932"/>
    </source>
</evidence>
<organism evidence="7 8">
    <name type="scientific">Phrynocephalus forsythii</name>
    <dbReference type="NCBI Taxonomy" id="171643"/>
    <lineage>
        <taxon>Eukaryota</taxon>
        <taxon>Metazoa</taxon>
        <taxon>Chordata</taxon>
        <taxon>Craniata</taxon>
        <taxon>Vertebrata</taxon>
        <taxon>Euteleostomi</taxon>
        <taxon>Lepidosauria</taxon>
        <taxon>Squamata</taxon>
        <taxon>Bifurcata</taxon>
        <taxon>Unidentata</taxon>
        <taxon>Episquamata</taxon>
        <taxon>Toxicofera</taxon>
        <taxon>Iguania</taxon>
        <taxon>Acrodonta</taxon>
        <taxon>Agamidae</taxon>
        <taxon>Agaminae</taxon>
        <taxon>Phrynocephalus</taxon>
    </lineage>
</organism>
<evidence type="ECO:0000256" key="4">
    <source>
        <dbReference type="SAM" id="MobiDB-lite"/>
    </source>
</evidence>
<dbReference type="GO" id="GO:0032217">
    <property type="term" value="F:riboflavin transmembrane transporter activity"/>
    <property type="evidence" value="ECO:0007669"/>
    <property type="project" value="TreeGrafter"/>
</dbReference>
<sequence>MERLRRMGRGKKGGKTIKERSFQSQNITGRRAGGRKEEESEIEGWAGAAEWGTDEPGTVKCAHLVASKCNSPLADYIPDCLEQMHLELLKELQKTKRPAGERLISSPPAQPNQPGDQGLPRGCPTPPPTDRGGGGGGGRPAPTTGPPQPTFASSRSGGKRLGVMKSGTFFTMGIVWALTVLGATALATEGRCLPGGKHKPSPSPEEQLGVCQVYAENACCSSEITQDLSKANDIYWNRCGSLSPRCEEYLQQVECFYRCSPVAFQWPHPWRPSALLAVPLCQNFCDQWYDACKDDLTCARNWLTDWNWGPDGNNCSHDCLPYSQVYKDGKDLCETIWDDTFTVSADPCECLTLSASDAAISGSSSQLEDSDGVEEPDTTKAGSRQEGRLGAGRLCVGHLLRQRLRRNMQKRSVFMEDVEGSGSGF</sequence>
<dbReference type="PANTHER" id="PTHR10517">
    <property type="entry name" value="FOLATE RECEPTOR"/>
    <property type="match status" value="1"/>
</dbReference>
<dbReference type="EMBL" id="JAPFRF010000011">
    <property type="protein sequence ID" value="KAJ7316232.1"/>
    <property type="molecule type" value="Genomic_DNA"/>
</dbReference>
<dbReference type="Pfam" id="PF03024">
    <property type="entry name" value="Folate_rec"/>
    <property type="match status" value="1"/>
</dbReference>
<evidence type="ECO:0000256" key="3">
    <source>
        <dbReference type="ARBA" id="ARBA00023157"/>
    </source>
</evidence>
<dbReference type="GO" id="GO:0009897">
    <property type="term" value="C:external side of plasma membrane"/>
    <property type="evidence" value="ECO:0007669"/>
    <property type="project" value="TreeGrafter"/>
</dbReference>
<feature type="transmembrane region" description="Helical" evidence="5">
    <location>
        <begin position="169"/>
        <end position="187"/>
    </location>
</feature>
<dbReference type="AlphaFoldDB" id="A0A9Q1AVY1"/>
<feature type="region of interest" description="Disordered" evidence="4">
    <location>
        <begin position="97"/>
        <end position="159"/>
    </location>
</feature>
<feature type="region of interest" description="Disordered" evidence="4">
    <location>
        <begin position="362"/>
        <end position="385"/>
    </location>
</feature>
<proteinExistence type="inferred from homology"/>
<protein>
    <recommendedName>
        <fullName evidence="6">Folate receptor-like domain-containing protein</fullName>
    </recommendedName>
</protein>
<accession>A0A9Q1AVY1</accession>
<reference evidence="7" key="1">
    <citation type="journal article" date="2023" name="DNA Res.">
        <title>Chromosome-level genome assembly of Phrynocephalus forsythii using third-generation DNA sequencing and Hi-C analysis.</title>
        <authorList>
            <person name="Qi Y."/>
            <person name="Zhao W."/>
            <person name="Zhao Y."/>
            <person name="Niu C."/>
            <person name="Cao S."/>
            <person name="Zhang Y."/>
        </authorList>
    </citation>
    <scope>NUCLEOTIDE SEQUENCE</scope>
    <source>
        <tissue evidence="7">Muscle</tissue>
    </source>
</reference>
<dbReference type="InterPro" id="IPR018143">
    <property type="entry name" value="Folate_rcpt-like"/>
</dbReference>
<keyword evidence="8" id="KW-1185">Reference proteome</keyword>
<evidence type="ECO:0000256" key="2">
    <source>
        <dbReference type="ARBA" id="ARBA00022729"/>
    </source>
</evidence>
<evidence type="ECO:0000313" key="7">
    <source>
        <dbReference type="EMBL" id="KAJ7316232.1"/>
    </source>
</evidence>
<dbReference type="InterPro" id="IPR004269">
    <property type="entry name" value="Folate_rcpt"/>
</dbReference>
<evidence type="ECO:0000313" key="8">
    <source>
        <dbReference type="Proteomes" id="UP001142489"/>
    </source>
</evidence>
<keyword evidence="5" id="KW-0472">Membrane</keyword>
<name>A0A9Q1AVY1_9SAUR</name>
<gene>
    <name evidence="7" type="ORF">JRQ81_002394</name>
</gene>
<evidence type="ECO:0000256" key="5">
    <source>
        <dbReference type="SAM" id="Phobius"/>
    </source>
</evidence>
<feature type="domain" description="Folate receptor-like" evidence="6">
    <location>
        <begin position="191"/>
        <end position="351"/>
    </location>
</feature>
<dbReference type="GO" id="GO:1902444">
    <property type="term" value="F:riboflavin binding"/>
    <property type="evidence" value="ECO:0007669"/>
    <property type="project" value="TreeGrafter"/>
</dbReference>
<dbReference type="OrthoDB" id="5982417at2759"/>
<comment type="similarity">
    <text evidence="1">Belongs to the folate receptor family.</text>
</comment>
<dbReference type="Proteomes" id="UP001142489">
    <property type="component" value="Unassembled WGS sequence"/>
</dbReference>
<keyword evidence="3" id="KW-1015">Disulfide bond</keyword>
<keyword evidence="2" id="KW-0732">Signal</keyword>
<feature type="region of interest" description="Disordered" evidence="4">
    <location>
        <begin position="1"/>
        <end position="55"/>
    </location>
</feature>